<dbReference type="GO" id="GO:0005576">
    <property type="term" value="C:extracellular region"/>
    <property type="evidence" value="ECO:0007669"/>
    <property type="project" value="UniProtKB-SubCell"/>
</dbReference>
<dbReference type="SUPFAM" id="SSF57184">
    <property type="entry name" value="Growth factor receptor domain"/>
    <property type="match status" value="3"/>
</dbReference>
<evidence type="ECO:0000256" key="6">
    <source>
        <dbReference type="ARBA" id="ARBA00023157"/>
    </source>
</evidence>
<dbReference type="PANTHER" id="PTHR24039:SF55">
    <property type="entry name" value="FIBULIN-1"/>
    <property type="match status" value="1"/>
</dbReference>
<dbReference type="FunFam" id="2.10.25.10:FF:000005">
    <property type="entry name" value="Fibrillin 2"/>
    <property type="match status" value="2"/>
</dbReference>
<protein>
    <submittedName>
        <fullName evidence="8">Hemicentin-1-like isoform X2</fullName>
    </submittedName>
</protein>
<organism evidence="8 9">
    <name type="scientific">Paramuricea clavata</name>
    <name type="common">Red gorgonian</name>
    <name type="synonym">Violescent sea-whip</name>
    <dbReference type="NCBI Taxonomy" id="317549"/>
    <lineage>
        <taxon>Eukaryota</taxon>
        <taxon>Metazoa</taxon>
        <taxon>Cnidaria</taxon>
        <taxon>Anthozoa</taxon>
        <taxon>Octocorallia</taxon>
        <taxon>Malacalcyonacea</taxon>
        <taxon>Plexauridae</taxon>
        <taxon>Paramuricea</taxon>
    </lineage>
</organism>
<dbReference type="Pfam" id="PF12662">
    <property type="entry name" value="cEGF"/>
    <property type="match status" value="1"/>
</dbReference>
<dbReference type="FunFam" id="2.10.25.10:FF:000119">
    <property type="entry name" value="vitamin K-dependent protein S"/>
    <property type="match status" value="1"/>
</dbReference>
<keyword evidence="4" id="KW-0732">Signal</keyword>
<reference evidence="8" key="1">
    <citation type="submission" date="2020-04" db="EMBL/GenBank/DDBJ databases">
        <authorList>
            <person name="Alioto T."/>
            <person name="Alioto T."/>
            <person name="Gomez Garrido J."/>
        </authorList>
    </citation>
    <scope>NUCLEOTIDE SEQUENCE</scope>
    <source>
        <strain evidence="8">A484AB</strain>
    </source>
</reference>
<dbReference type="CDD" id="cd00054">
    <property type="entry name" value="EGF_CA"/>
    <property type="match status" value="2"/>
</dbReference>
<comment type="caution">
    <text evidence="8">The sequence shown here is derived from an EMBL/GenBank/DDBJ whole genome shotgun (WGS) entry which is preliminary data.</text>
</comment>
<evidence type="ECO:0000313" key="8">
    <source>
        <dbReference type="EMBL" id="CAB4007056.1"/>
    </source>
</evidence>
<evidence type="ECO:0000256" key="1">
    <source>
        <dbReference type="ARBA" id="ARBA00004613"/>
    </source>
</evidence>
<dbReference type="OrthoDB" id="5975147at2759"/>
<dbReference type="PROSITE" id="PS00010">
    <property type="entry name" value="ASX_HYDROXYL"/>
    <property type="match status" value="1"/>
</dbReference>
<evidence type="ECO:0000256" key="3">
    <source>
        <dbReference type="ARBA" id="ARBA00022536"/>
    </source>
</evidence>
<keyword evidence="5" id="KW-0677">Repeat</keyword>
<keyword evidence="7" id="KW-0325">Glycoprotein</keyword>
<dbReference type="Proteomes" id="UP001152795">
    <property type="component" value="Unassembled WGS sequence"/>
</dbReference>
<dbReference type="InterPro" id="IPR056861">
    <property type="entry name" value="HMCN1-like_VWA"/>
</dbReference>
<dbReference type="SUPFAM" id="SSF53300">
    <property type="entry name" value="vWA-like"/>
    <property type="match status" value="1"/>
</dbReference>
<dbReference type="Pfam" id="PF23560">
    <property type="entry name" value="GBD_Hemicentin"/>
    <property type="match status" value="1"/>
</dbReference>
<evidence type="ECO:0000256" key="5">
    <source>
        <dbReference type="ARBA" id="ARBA00022737"/>
    </source>
</evidence>
<dbReference type="InterPro" id="IPR009030">
    <property type="entry name" value="Growth_fac_rcpt_cys_sf"/>
</dbReference>
<dbReference type="InterPro" id="IPR026823">
    <property type="entry name" value="cEGF"/>
</dbReference>
<dbReference type="InterPro" id="IPR049883">
    <property type="entry name" value="NOTCH1_EGF-like"/>
</dbReference>
<keyword evidence="9" id="KW-1185">Reference proteome</keyword>
<dbReference type="Pfam" id="PF07645">
    <property type="entry name" value="EGF_CA"/>
    <property type="match status" value="8"/>
</dbReference>
<keyword evidence="6" id="KW-1015">Disulfide bond</keyword>
<name>A0A6S7HPY7_PARCT</name>
<dbReference type="InterPro" id="IPR036465">
    <property type="entry name" value="vWFA_dom_sf"/>
</dbReference>
<proteinExistence type="predicted"/>
<evidence type="ECO:0000256" key="7">
    <source>
        <dbReference type="ARBA" id="ARBA00023180"/>
    </source>
</evidence>
<dbReference type="Pfam" id="PF25106">
    <property type="entry name" value="VWA_4"/>
    <property type="match status" value="1"/>
</dbReference>
<evidence type="ECO:0000256" key="2">
    <source>
        <dbReference type="ARBA" id="ARBA00022525"/>
    </source>
</evidence>
<comment type="subcellular location">
    <subcellularLocation>
        <location evidence="1">Secreted</location>
    </subcellularLocation>
</comment>
<dbReference type="SMART" id="SM00181">
    <property type="entry name" value="EGF"/>
    <property type="match status" value="10"/>
</dbReference>
<accession>A0A6S7HPY7</accession>
<dbReference type="PROSITE" id="PS01187">
    <property type="entry name" value="EGF_CA"/>
    <property type="match status" value="2"/>
</dbReference>
<evidence type="ECO:0000256" key="4">
    <source>
        <dbReference type="ARBA" id="ARBA00022729"/>
    </source>
</evidence>
<dbReference type="InterPro" id="IPR000152">
    <property type="entry name" value="EGF-type_Asp/Asn_hydroxyl_site"/>
</dbReference>
<dbReference type="AlphaFoldDB" id="A0A6S7HPY7"/>
<dbReference type="SUPFAM" id="SSF57196">
    <property type="entry name" value="EGF/Laminin"/>
    <property type="match status" value="1"/>
</dbReference>
<dbReference type="Gene3D" id="2.10.25.10">
    <property type="entry name" value="Laminin"/>
    <property type="match status" value="10"/>
</dbReference>
<dbReference type="InterPro" id="IPR018097">
    <property type="entry name" value="EGF_Ca-bd_CS"/>
</dbReference>
<dbReference type="SMART" id="SM00179">
    <property type="entry name" value="EGF_CA"/>
    <property type="match status" value="9"/>
</dbReference>
<evidence type="ECO:0000313" key="9">
    <source>
        <dbReference type="Proteomes" id="UP001152795"/>
    </source>
</evidence>
<dbReference type="InterPro" id="IPR000742">
    <property type="entry name" value="EGF"/>
</dbReference>
<keyword evidence="3" id="KW-0245">EGF-like domain</keyword>
<gene>
    <name evidence="8" type="ORF">PACLA_8A063757</name>
</gene>
<dbReference type="EMBL" id="CACRXK020005684">
    <property type="protein sequence ID" value="CAB4007056.1"/>
    <property type="molecule type" value="Genomic_DNA"/>
</dbReference>
<dbReference type="GO" id="GO:0005509">
    <property type="term" value="F:calcium ion binding"/>
    <property type="evidence" value="ECO:0007669"/>
    <property type="project" value="InterPro"/>
</dbReference>
<keyword evidence="2" id="KW-0964">Secreted</keyword>
<dbReference type="PANTHER" id="PTHR24039">
    <property type="entry name" value="FIBRILLIN-RELATED"/>
    <property type="match status" value="1"/>
</dbReference>
<dbReference type="InterPro" id="IPR056475">
    <property type="entry name" value="GBD_Hemicentin/VWA7"/>
</dbReference>
<sequence length="830" mass="93666">MYDDLVHVRAGATRIFNSTIQNGTSPVTNYILVPFRDPDVGPAFQTKDPAKFVKALNDIYVRGGKDCPEMSVTAIKLALELSLPGSVVYVFTDAEAKDHRMLPEVIRLIKQKNIRVNFILTGNCGLEKNFKDKNTYEKIAILSSGQIVKLNKSEVETIWEFVKISINPDRKNIYSVDKISRGERTYIVKIDPNIREVIITGSGEHVEVIITDSTGELVFLTDENVDVLLNLNSVVSVLVRNPRPGNWSITVRSNGRHTLRVEAISDRWEEVKGNHTVVVIPEVNECARAIHDCDSEEVCLDLPYGFTCVTKCSRGYEMTREAICIDVNECERHEGICRDRGCLNTRGSYRCEKICPKGFEGRGNECRDIDECSQNPPICASQECINTNGSYRCQEECSRHGFSRDEHGVCKDTDECSKYTSICGSKDCFNTEGSYRCLKKCSSGFTRVDHGDCRDVNECFENPTICGNQECINIPGRYRCQMKCSRGFSRDPDGSCKDVNECSENPTICGDQKCFNIQGSYRCQKKCLQGYTRDDNSYCKDINECSQYPTICGEKDCFNIQGSYRCQEKCSSGFKRDENGYCIDVDECLEQPQRCEHMCENTVGGFQCLCPRATRLANDGISCSRISACPLRGYGRCQYQCNTETGRCQCPSGYRLHWDEVSCIDINECLTGQQVCGTRECFNTLGKYHCLNVSCPQGYHPTTDGYCTMQCFYQANQCPAQYTKLQHTSISIPRYLPVNTDFLQLRPYIPPGGSESLACYCATYFYPVQHSNHLFGVYQIGQAGIVYNRVVFDEPGFYEFKVVSDFLNGYGSIVSRTSFQVFVDVADYMF</sequence>
<dbReference type="InterPro" id="IPR001881">
    <property type="entry name" value="EGF-like_Ca-bd_dom"/>
</dbReference>